<dbReference type="Pfam" id="PF12715">
    <property type="entry name" value="Abhydrolase_7"/>
    <property type="match status" value="1"/>
</dbReference>
<evidence type="ECO:0000259" key="1">
    <source>
        <dbReference type="Pfam" id="PF00326"/>
    </source>
</evidence>
<comment type="caution">
    <text evidence="3">The sequence shown here is derived from an EMBL/GenBank/DDBJ whole genome shotgun (WGS) entry which is preliminary data.</text>
</comment>
<reference evidence="3" key="1">
    <citation type="submission" date="2019-08" db="EMBL/GenBank/DDBJ databases">
        <authorList>
            <person name="Kucharzyk K."/>
            <person name="Murdoch R.W."/>
            <person name="Higgins S."/>
            <person name="Loffler F."/>
        </authorList>
    </citation>
    <scope>NUCLEOTIDE SEQUENCE</scope>
</reference>
<dbReference type="InterPro" id="IPR029058">
    <property type="entry name" value="AB_hydrolase_fold"/>
</dbReference>
<protein>
    <recommendedName>
        <fullName evidence="4">DUF4886 domain-containing protein</fullName>
    </recommendedName>
</protein>
<proteinExistence type="predicted"/>
<dbReference type="AlphaFoldDB" id="A0A644YGV7"/>
<name>A0A644YGV7_9ZZZZ</name>
<dbReference type="SUPFAM" id="SSF53474">
    <property type="entry name" value="alpha/beta-Hydrolases"/>
    <property type="match status" value="1"/>
</dbReference>
<gene>
    <name evidence="3" type="ORF">SDC9_74029</name>
</gene>
<evidence type="ECO:0008006" key="4">
    <source>
        <dbReference type="Google" id="ProtNLM"/>
    </source>
</evidence>
<accession>A0A644YGV7</accession>
<dbReference type="Pfam" id="PF00326">
    <property type="entry name" value="Peptidase_S9"/>
    <property type="match status" value="1"/>
</dbReference>
<feature type="domain" description="DUF4886" evidence="2">
    <location>
        <begin position="26"/>
        <end position="267"/>
    </location>
</feature>
<evidence type="ECO:0000313" key="3">
    <source>
        <dbReference type="EMBL" id="MPM27517.1"/>
    </source>
</evidence>
<sequence>MMMNKFTLFFLVFGVSILSVHAKQIKLLAIGNSFSDDAIEYYLSGLAEANGDTIILGNMYIGGCSLEKHYNNSVNNSPDYSYRKIVNGVKTTTPGYTLIDAFGDEEWDYISFQQVSSLSGQYESYFPYLEELISFAEKYSSNPDMEPILHATWAYAQTSTHAGFQNYSNNQGSMYNAIIDASGRAAQKTGIKIIIPAGTAIQNGRTSSLGDTFCRDGYHLELNYGRYTASCAWYEKLFKKTVVGNSYVPCTVTPFQAKIAQLSAHYAVANPDKVTPVEVSEYSWRTIAPYFYPPKEYEYSFHGYRSPLQFYDGTLVKDRTDWRKRREEIRSRWMEMLGEWPPILDQQEFKIIDKEKREDFTQYRVRFYWTPNEQTEGYLLIPDKKGQKPAVISVFYEPETAVGIGGKPYRDFAYQLVKKGFVTLSLGTSETTKNKTYSIYYPNRESAIIQPLSALAYAAANALEALTKVEDVDAERIGIVGHSYGGKWAMFASCLYDKFACAAWVDPGIVLDETKGSGVNYWEPWYLGYYQPPWKQTWSKTGENGRGVYPKLKKEEYDLHELHALMAPRPFLVSGGSSDQVERWIPLNHTVAVNKLLGYTHRVAMTNRPEHSPNAESNKVLYAFFEWFLAPNE</sequence>
<dbReference type="Pfam" id="PF16227">
    <property type="entry name" value="DUF4886"/>
    <property type="match status" value="1"/>
</dbReference>
<dbReference type="InterPro" id="IPR036514">
    <property type="entry name" value="SGNH_hydro_sf"/>
</dbReference>
<dbReference type="InterPro" id="IPR001375">
    <property type="entry name" value="Peptidase_S9_cat"/>
</dbReference>
<dbReference type="InterPro" id="IPR025890">
    <property type="entry name" value="Abhydrolase_bac"/>
</dbReference>
<dbReference type="EMBL" id="VSSQ01005013">
    <property type="protein sequence ID" value="MPM27517.1"/>
    <property type="molecule type" value="Genomic_DNA"/>
</dbReference>
<dbReference type="Gene3D" id="3.40.50.1820">
    <property type="entry name" value="alpha/beta hydrolase"/>
    <property type="match status" value="1"/>
</dbReference>
<dbReference type="InterPro" id="IPR032616">
    <property type="entry name" value="DUF4886"/>
</dbReference>
<dbReference type="GO" id="GO:0052689">
    <property type="term" value="F:carboxylic ester hydrolase activity"/>
    <property type="evidence" value="ECO:0007669"/>
    <property type="project" value="UniProtKB-KW"/>
</dbReference>
<dbReference type="InterPro" id="IPR050261">
    <property type="entry name" value="FrsA_esterase"/>
</dbReference>
<dbReference type="PANTHER" id="PTHR22946">
    <property type="entry name" value="DIENELACTONE HYDROLASE DOMAIN-CONTAINING PROTEIN-RELATED"/>
    <property type="match status" value="1"/>
</dbReference>
<evidence type="ECO:0000259" key="2">
    <source>
        <dbReference type="Pfam" id="PF16227"/>
    </source>
</evidence>
<feature type="domain" description="Peptidase S9 prolyl oligopeptidase catalytic" evidence="1">
    <location>
        <begin position="461"/>
        <end position="536"/>
    </location>
</feature>
<dbReference type="Gene3D" id="3.40.50.1110">
    <property type="entry name" value="SGNH hydrolase"/>
    <property type="match status" value="1"/>
</dbReference>
<organism evidence="3">
    <name type="scientific">bioreactor metagenome</name>
    <dbReference type="NCBI Taxonomy" id="1076179"/>
    <lineage>
        <taxon>unclassified sequences</taxon>
        <taxon>metagenomes</taxon>
        <taxon>ecological metagenomes</taxon>
    </lineage>
</organism>